<dbReference type="OrthoDB" id="9178917at2"/>
<organism evidence="1 2">
    <name type="scientific">Neptuniibacter caesariensis</name>
    <dbReference type="NCBI Taxonomy" id="207954"/>
    <lineage>
        <taxon>Bacteria</taxon>
        <taxon>Pseudomonadati</taxon>
        <taxon>Pseudomonadota</taxon>
        <taxon>Gammaproteobacteria</taxon>
        <taxon>Oceanospirillales</taxon>
        <taxon>Oceanospirillaceae</taxon>
        <taxon>Neptuniibacter</taxon>
    </lineage>
</organism>
<protein>
    <recommendedName>
        <fullName evidence="3">ABC transporter substrate-binding protein</fullName>
    </recommendedName>
</protein>
<sequence length="318" mass="36174">MSDKRRKDKPAQSRWLMPLAGLLLSFLLLSPLTHADQLIVLSRQLDSYLQVAKTISAELENPSRIVTLAELEQIQYDTSGYQQVIAIGSKAADQLFDKIPDNQPLYVSFIPRQTYRKLLIKYANHQRIKLKKVTAVYLDQPYERQIALARLIAPRAKSIATALGPNSQNDLELLKKAANSEQLELRYEKLEETDNPIHKLQPLIRNSDIFLSLPDRSVFNRTTAKWVLYISFRQRIPLIGFSKKYVDAGALAAVHSTPDQIGRHTGELIRSSLGKKRLPAPQHPKYFSVATNDNAAQSLRIKIPTSRELESKLQELER</sequence>
<accession>A0A7U8C2E5</accession>
<reference evidence="1 2" key="1">
    <citation type="submission" date="2006-02" db="EMBL/GenBank/DDBJ databases">
        <authorList>
            <person name="Pinhassi J."/>
            <person name="Pedros-Alio C."/>
            <person name="Ferriera S."/>
            <person name="Johnson J."/>
            <person name="Kravitz S."/>
            <person name="Halpern A."/>
            <person name="Remington K."/>
            <person name="Beeson K."/>
            <person name="Tran B."/>
            <person name="Rogers Y.-H."/>
            <person name="Friedman R."/>
            <person name="Venter J.C."/>
        </authorList>
    </citation>
    <scope>NUCLEOTIDE SEQUENCE [LARGE SCALE GENOMIC DNA]</scope>
    <source>
        <strain evidence="1 2">MED92</strain>
    </source>
</reference>
<dbReference type="Pfam" id="PF04392">
    <property type="entry name" value="ABC_sub_bind"/>
    <property type="match status" value="1"/>
</dbReference>
<gene>
    <name evidence="1" type="ORF">MED92_17384</name>
</gene>
<evidence type="ECO:0000313" key="1">
    <source>
        <dbReference type="EMBL" id="EAR60242.1"/>
    </source>
</evidence>
<dbReference type="EMBL" id="AAOW01000021">
    <property type="protein sequence ID" value="EAR60242.1"/>
    <property type="molecule type" value="Genomic_DNA"/>
</dbReference>
<proteinExistence type="predicted"/>
<dbReference type="AlphaFoldDB" id="A0A7U8C2E5"/>
<dbReference type="PANTHER" id="PTHR35271">
    <property type="entry name" value="ABC TRANSPORTER, SUBSTRATE-BINDING LIPOPROTEIN-RELATED"/>
    <property type="match status" value="1"/>
</dbReference>
<dbReference type="PANTHER" id="PTHR35271:SF1">
    <property type="entry name" value="ABC TRANSPORTER, SUBSTRATE-BINDING LIPOPROTEIN"/>
    <property type="match status" value="1"/>
</dbReference>
<keyword evidence="2" id="KW-1185">Reference proteome</keyword>
<dbReference type="Gene3D" id="3.40.50.2300">
    <property type="match status" value="2"/>
</dbReference>
<dbReference type="Proteomes" id="UP000002171">
    <property type="component" value="Unassembled WGS sequence"/>
</dbReference>
<name>A0A7U8C2E5_NEPCE</name>
<evidence type="ECO:0000313" key="2">
    <source>
        <dbReference type="Proteomes" id="UP000002171"/>
    </source>
</evidence>
<dbReference type="InterPro" id="IPR007487">
    <property type="entry name" value="ABC_transpt-TYRBP-like"/>
</dbReference>
<evidence type="ECO:0008006" key="3">
    <source>
        <dbReference type="Google" id="ProtNLM"/>
    </source>
</evidence>
<dbReference type="RefSeq" id="WP_007021141.1">
    <property type="nucleotide sequence ID" value="NZ_CH724125.1"/>
</dbReference>
<comment type="caution">
    <text evidence="1">The sequence shown here is derived from an EMBL/GenBank/DDBJ whole genome shotgun (WGS) entry which is preliminary data.</text>
</comment>